<dbReference type="InterPro" id="IPR050951">
    <property type="entry name" value="Retrovirus_Pol_polyprotein"/>
</dbReference>
<dbReference type="Gene3D" id="3.30.70.270">
    <property type="match status" value="2"/>
</dbReference>
<gene>
    <name evidence="4" type="ORF">CBR_g60686</name>
</gene>
<evidence type="ECO:0000259" key="3">
    <source>
        <dbReference type="Pfam" id="PF17919"/>
    </source>
</evidence>
<dbReference type="GO" id="GO:0003824">
    <property type="term" value="F:catalytic activity"/>
    <property type="evidence" value="ECO:0007669"/>
    <property type="project" value="UniProtKB-KW"/>
</dbReference>
<dbReference type="SUPFAM" id="SSF56672">
    <property type="entry name" value="DNA/RNA polymerases"/>
    <property type="match status" value="1"/>
</dbReference>
<feature type="coiled-coil region" evidence="2">
    <location>
        <begin position="28"/>
        <end position="75"/>
    </location>
</feature>
<dbReference type="InterPro" id="IPR041577">
    <property type="entry name" value="RT_RNaseH_2"/>
</dbReference>
<keyword evidence="2" id="KW-0175">Coiled coil</keyword>
<organism evidence="4 5">
    <name type="scientific">Chara braunii</name>
    <name type="common">Braun's stonewort</name>
    <dbReference type="NCBI Taxonomy" id="69332"/>
    <lineage>
        <taxon>Eukaryota</taxon>
        <taxon>Viridiplantae</taxon>
        <taxon>Streptophyta</taxon>
        <taxon>Charophyceae</taxon>
        <taxon>Charales</taxon>
        <taxon>Characeae</taxon>
        <taxon>Chara</taxon>
    </lineage>
</organism>
<evidence type="ECO:0000313" key="5">
    <source>
        <dbReference type="Proteomes" id="UP000265515"/>
    </source>
</evidence>
<dbReference type="Pfam" id="PF17919">
    <property type="entry name" value="RT_RNaseH_2"/>
    <property type="match status" value="1"/>
</dbReference>
<accession>A0A388MFF6</accession>
<dbReference type="FunFam" id="3.30.70.270:FF:000020">
    <property type="entry name" value="Transposon Tf2-6 polyprotein-like Protein"/>
    <property type="match status" value="1"/>
</dbReference>
<protein>
    <recommendedName>
        <fullName evidence="3">Reverse transcriptase/retrotransposon-derived protein RNase H-like domain-containing protein</fullName>
    </recommendedName>
</protein>
<evidence type="ECO:0000313" key="4">
    <source>
        <dbReference type="EMBL" id="GBG93212.1"/>
    </source>
</evidence>
<evidence type="ECO:0000256" key="2">
    <source>
        <dbReference type="SAM" id="Coils"/>
    </source>
</evidence>
<dbReference type="CDD" id="cd09274">
    <property type="entry name" value="RNase_HI_RT_Ty3"/>
    <property type="match status" value="1"/>
</dbReference>
<feature type="non-terminal residue" evidence="4">
    <location>
        <position position="1"/>
    </location>
</feature>
<name>A0A388MFF6_CHABU</name>
<dbReference type="InterPro" id="IPR043502">
    <property type="entry name" value="DNA/RNA_pol_sf"/>
</dbReference>
<dbReference type="AlphaFoldDB" id="A0A388MFF6"/>
<comment type="caution">
    <text evidence="4">The sequence shown here is derived from an EMBL/GenBank/DDBJ whole genome shotgun (WGS) entry which is preliminary data.</text>
</comment>
<dbReference type="Proteomes" id="UP000265515">
    <property type="component" value="Unassembled WGS sequence"/>
</dbReference>
<dbReference type="PANTHER" id="PTHR37984:SF5">
    <property type="entry name" value="PROTEIN NYNRIN-LIKE"/>
    <property type="match status" value="1"/>
</dbReference>
<evidence type="ECO:0000256" key="1">
    <source>
        <dbReference type="ARBA" id="ARBA00023268"/>
    </source>
</evidence>
<sequence length="437" mass="48900">REREAEAAARATSIAAQEALLQVPEANADRFQERLAAAVAALVRLRNLEDLEARVTALEQRNQELQAEITSLKQSQLSAPRHPNPRSVVVPVSQSNTVLIARSSGTMASAGTGVSSSSGSATSSTLVMILNARTSAQNATVLAGVQYNGPMVDKRAATLPSKYDRKADITSWISSMRSYFEVMRTPQEDRSMIMGTNTEPAVRNHIEIQVVAAGYERIDLTEWLKTLRRAKYKANRDKCEFARQELEYLGHFVTLEGISPLSDKIQAVQEWLEPRNVTEVRSFLGLTGYYQRFIEGYSKIAAHLNKLQCEDRPFDFGEEARGSFLALKAALLSAEVLRIYDPLAPTRVTTDASGYGIGAVLEQHDGVDWHPVEYFSKKVPLVHSIDDARKKEFLAFIHALKRWRHFLLGRSQFRWVTDNNPLVFYKTQDTVNSTIAR</sequence>
<dbReference type="PANTHER" id="PTHR37984">
    <property type="entry name" value="PROTEIN CBG26694"/>
    <property type="match status" value="1"/>
</dbReference>
<keyword evidence="1" id="KW-0511">Multifunctional enzyme</keyword>
<dbReference type="EMBL" id="BFEA01001298">
    <property type="protein sequence ID" value="GBG93212.1"/>
    <property type="molecule type" value="Genomic_DNA"/>
</dbReference>
<reference evidence="4 5" key="1">
    <citation type="journal article" date="2018" name="Cell">
        <title>The Chara Genome: Secondary Complexity and Implications for Plant Terrestrialization.</title>
        <authorList>
            <person name="Nishiyama T."/>
            <person name="Sakayama H."/>
            <person name="Vries J.D."/>
            <person name="Buschmann H."/>
            <person name="Saint-Marcoux D."/>
            <person name="Ullrich K.K."/>
            <person name="Haas F.B."/>
            <person name="Vanderstraeten L."/>
            <person name="Becker D."/>
            <person name="Lang D."/>
            <person name="Vosolsobe S."/>
            <person name="Rombauts S."/>
            <person name="Wilhelmsson P.K.I."/>
            <person name="Janitza P."/>
            <person name="Kern R."/>
            <person name="Heyl A."/>
            <person name="Rumpler F."/>
            <person name="Villalobos L.I.A.C."/>
            <person name="Clay J.M."/>
            <person name="Skokan R."/>
            <person name="Toyoda A."/>
            <person name="Suzuki Y."/>
            <person name="Kagoshima H."/>
            <person name="Schijlen E."/>
            <person name="Tajeshwar N."/>
            <person name="Catarino B."/>
            <person name="Hetherington A.J."/>
            <person name="Saltykova A."/>
            <person name="Bonnot C."/>
            <person name="Breuninger H."/>
            <person name="Symeonidi A."/>
            <person name="Radhakrishnan G.V."/>
            <person name="Van Nieuwerburgh F."/>
            <person name="Deforce D."/>
            <person name="Chang C."/>
            <person name="Karol K.G."/>
            <person name="Hedrich R."/>
            <person name="Ulvskov P."/>
            <person name="Glockner G."/>
            <person name="Delwiche C.F."/>
            <person name="Petrasek J."/>
            <person name="Van de Peer Y."/>
            <person name="Friml J."/>
            <person name="Beilby M."/>
            <person name="Dolan L."/>
            <person name="Kohara Y."/>
            <person name="Sugano S."/>
            <person name="Fujiyama A."/>
            <person name="Delaux P.-M."/>
            <person name="Quint M."/>
            <person name="TheiBen G."/>
            <person name="Hagemann M."/>
            <person name="Harholt J."/>
            <person name="Dunand C."/>
            <person name="Zachgo S."/>
            <person name="Langdale J."/>
            <person name="Maumus F."/>
            <person name="Straeten D.V.D."/>
            <person name="Gould S.B."/>
            <person name="Rensing S.A."/>
        </authorList>
    </citation>
    <scope>NUCLEOTIDE SEQUENCE [LARGE SCALE GENOMIC DNA]</scope>
    <source>
        <strain evidence="4 5">S276</strain>
    </source>
</reference>
<feature type="domain" description="Reverse transcriptase/retrotransposon-derived protein RNase H-like" evidence="3">
    <location>
        <begin position="317"/>
        <end position="412"/>
    </location>
</feature>
<keyword evidence="5" id="KW-1185">Reference proteome</keyword>
<proteinExistence type="predicted"/>
<dbReference type="InterPro" id="IPR043128">
    <property type="entry name" value="Rev_trsase/Diguanyl_cyclase"/>
</dbReference>
<dbReference type="Gramene" id="GBG93212">
    <property type="protein sequence ID" value="GBG93212"/>
    <property type="gene ID" value="CBR_g60686"/>
</dbReference>